<feature type="chain" id="PRO_5003071480" evidence="7">
    <location>
        <begin position="23"/>
        <end position="382"/>
    </location>
</feature>
<dbReference type="HOGENOM" id="CLU_001265_10_4_0"/>
<dbReference type="CDD" id="cd17473">
    <property type="entry name" value="MFS_arabinose_efflux_permease_like"/>
    <property type="match status" value="1"/>
</dbReference>
<dbReference type="EMBL" id="CP001997">
    <property type="protein sequence ID" value="ADE57455.1"/>
    <property type="molecule type" value="Genomic_DNA"/>
</dbReference>
<keyword evidence="2" id="KW-1003">Cell membrane</keyword>
<feature type="transmembrane region" description="Helical" evidence="6">
    <location>
        <begin position="199"/>
        <end position="223"/>
    </location>
</feature>
<evidence type="ECO:0000256" key="3">
    <source>
        <dbReference type="ARBA" id="ARBA00022692"/>
    </source>
</evidence>
<evidence type="ECO:0000256" key="2">
    <source>
        <dbReference type="ARBA" id="ARBA00022475"/>
    </source>
</evidence>
<dbReference type="PANTHER" id="PTHR43124">
    <property type="entry name" value="PURINE EFFLUX PUMP PBUE"/>
    <property type="match status" value="1"/>
</dbReference>
<feature type="transmembrane region" description="Helical" evidence="6">
    <location>
        <begin position="320"/>
        <end position="340"/>
    </location>
</feature>
<sequence>MTQMLKYAILSLSLLTIISTSAVSPALAEMADYFSSAEIFLVQLVVVLHAFAIVPSLLAAIWLAERFSRKKVLLAGLLTFTVSGILGGAVSNIYVLLALRLILGVSLGMVVPFSTSLIADFFDEGERQKMLGLSTSLNMIGGMFALILSGYLTLVSWRLPFLIYLCGLPVFFLILRALPDDHGKSQKATSASGKFPTHVYKVAFIMLLFSILFFVITPTMALFLKNNGLGDSRMAGFAIAFTTLFGAMSGFVLPRTLKITGRFFMPVMLFIISAGFLFLYFSTFIGMVFIGASLIGFSNRSIYPIFFYKATQGVPSEYSIRATAIVSATIYLGQFLAPIFQKCVGTLFQNPSTRFLYLFVAITTIVSAIFVLLKILFQKKAL</sequence>
<evidence type="ECO:0000256" key="4">
    <source>
        <dbReference type="ARBA" id="ARBA00022989"/>
    </source>
</evidence>
<feature type="transmembrane region" description="Helical" evidence="6">
    <location>
        <begin position="235"/>
        <end position="254"/>
    </location>
</feature>
<dbReference type="InterPro" id="IPR020846">
    <property type="entry name" value="MFS_dom"/>
</dbReference>
<dbReference type="OrthoDB" id="1098407at2"/>
<dbReference type="Proteomes" id="UP000002366">
    <property type="component" value="Chromosome"/>
</dbReference>
<evidence type="ECO:0000313" key="9">
    <source>
        <dbReference type="EMBL" id="ADE57455.1"/>
    </source>
</evidence>
<dbReference type="STRING" id="572547.Amico_1338"/>
<keyword evidence="7" id="KW-0732">Signal</keyword>
<comment type="subcellular location">
    <subcellularLocation>
        <location evidence="1">Cell membrane</location>
        <topology evidence="1">Multi-pass membrane protein</topology>
    </subcellularLocation>
</comment>
<dbReference type="Pfam" id="PF07690">
    <property type="entry name" value="MFS_1"/>
    <property type="match status" value="1"/>
</dbReference>
<dbReference type="eggNOG" id="COG2814">
    <property type="taxonomic scope" value="Bacteria"/>
</dbReference>
<feature type="transmembrane region" description="Helical" evidence="6">
    <location>
        <begin position="355"/>
        <end position="377"/>
    </location>
</feature>
<feature type="transmembrane region" description="Helical" evidence="6">
    <location>
        <begin position="131"/>
        <end position="155"/>
    </location>
</feature>
<feature type="transmembrane region" description="Helical" evidence="6">
    <location>
        <begin position="72"/>
        <end position="95"/>
    </location>
</feature>
<protein>
    <submittedName>
        <fullName evidence="9">Major facilitator superfamily MFS_1</fullName>
    </submittedName>
</protein>
<evidence type="ECO:0000259" key="8">
    <source>
        <dbReference type="PROSITE" id="PS50850"/>
    </source>
</evidence>
<evidence type="ECO:0000256" key="6">
    <source>
        <dbReference type="SAM" id="Phobius"/>
    </source>
</evidence>
<keyword evidence="3 6" id="KW-0812">Transmembrane</keyword>
<dbReference type="Gene3D" id="1.20.1250.20">
    <property type="entry name" value="MFS general substrate transporter like domains"/>
    <property type="match status" value="1"/>
</dbReference>
<accession>D5EFX3</accession>
<dbReference type="AlphaFoldDB" id="D5EFX3"/>
<gene>
    <name evidence="9" type="ordered locus">Amico_1338</name>
</gene>
<dbReference type="InterPro" id="IPR050189">
    <property type="entry name" value="MFS_Efflux_Transporters"/>
</dbReference>
<dbReference type="InterPro" id="IPR011701">
    <property type="entry name" value="MFS"/>
</dbReference>
<dbReference type="PANTHER" id="PTHR43124:SF3">
    <property type="entry name" value="CHLORAMPHENICOL EFFLUX PUMP RV0191"/>
    <property type="match status" value="1"/>
</dbReference>
<evidence type="ECO:0000313" key="10">
    <source>
        <dbReference type="Proteomes" id="UP000002366"/>
    </source>
</evidence>
<dbReference type="InterPro" id="IPR036259">
    <property type="entry name" value="MFS_trans_sf"/>
</dbReference>
<evidence type="ECO:0000256" key="7">
    <source>
        <dbReference type="SAM" id="SignalP"/>
    </source>
</evidence>
<reference evidence="9 10" key="1">
    <citation type="journal article" date="2010" name="Stand. Genomic Sci.">
        <title>Complete genome sequence of Aminobacterium colombiense type strain (ALA-1).</title>
        <authorList>
            <person name="Chertkov O."/>
            <person name="Sikorski J."/>
            <person name="Brambilla E."/>
            <person name="Lapidus A."/>
            <person name="Copeland A."/>
            <person name="Glavina Del Rio T."/>
            <person name="Nolan M."/>
            <person name="Lucas S."/>
            <person name="Tice H."/>
            <person name="Cheng J.F."/>
            <person name="Han C."/>
            <person name="Detter J.C."/>
            <person name="Bruce D."/>
            <person name="Tapia R."/>
            <person name="Goodwin L."/>
            <person name="Pitluck S."/>
            <person name="Liolios K."/>
            <person name="Ivanova N."/>
            <person name="Mavromatis K."/>
            <person name="Ovchinnikova G."/>
            <person name="Pati A."/>
            <person name="Chen A."/>
            <person name="Palaniappan K."/>
            <person name="Land M."/>
            <person name="Hauser L."/>
            <person name="Chang Y.J."/>
            <person name="Jeffries C.D."/>
            <person name="Spring S."/>
            <person name="Rohde M."/>
            <person name="Goker M."/>
            <person name="Bristow J."/>
            <person name="Eisen J.A."/>
            <person name="Markowitz V."/>
            <person name="Hugenholtz P."/>
            <person name="Kyrpides N.C."/>
            <person name="Klenk H.P."/>
        </authorList>
    </citation>
    <scope>NUCLEOTIDE SEQUENCE [LARGE SCALE GENOMIC DNA]</scope>
    <source>
        <strain evidence="10">DSM 12261 / ALA-1</strain>
    </source>
</reference>
<feature type="transmembrane region" description="Helical" evidence="6">
    <location>
        <begin position="40"/>
        <end position="63"/>
    </location>
</feature>
<dbReference type="PROSITE" id="PS50850">
    <property type="entry name" value="MFS"/>
    <property type="match status" value="1"/>
</dbReference>
<feature type="signal peptide" evidence="7">
    <location>
        <begin position="1"/>
        <end position="22"/>
    </location>
</feature>
<feature type="domain" description="Major facilitator superfamily (MFS) profile" evidence="8">
    <location>
        <begin position="5"/>
        <end position="379"/>
    </location>
</feature>
<proteinExistence type="predicted"/>
<feature type="transmembrane region" description="Helical" evidence="6">
    <location>
        <begin position="161"/>
        <end position="178"/>
    </location>
</feature>
<evidence type="ECO:0000256" key="1">
    <source>
        <dbReference type="ARBA" id="ARBA00004651"/>
    </source>
</evidence>
<evidence type="ECO:0000256" key="5">
    <source>
        <dbReference type="ARBA" id="ARBA00023136"/>
    </source>
</evidence>
<keyword evidence="5 6" id="KW-0472">Membrane</keyword>
<keyword evidence="10" id="KW-1185">Reference proteome</keyword>
<name>D5EFX3_AMICL</name>
<dbReference type="GO" id="GO:0022857">
    <property type="term" value="F:transmembrane transporter activity"/>
    <property type="evidence" value="ECO:0007669"/>
    <property type="project" value="InterPro"/>
</dbReference>
<dbReference type="GO" id="GO:0005886">
    <property type="term" value="C:plasma membrane"/>
    <property type="evidence" value="ECO:0007669"/>
    <property type="project" value="UniProtKB-SubCell"/>
</dbReference>
<dbReference type="KEGG" id="aco:Amico_1338"/>
<feature type="transmembrane region" description="Helical" evidence="6">
    <location>
        <begin position="263"/>
        <end position="281"/>
    </location>
</feature>
<dbReference type="SUPFAM" id="SSF103473">
    <property type="entry name" value="MFS general substrate transporter"/>
    <property type="match status" value="1"/>
</dbReference>
<keyword evidence="4 6" id="KW-1133">Transmembrane helix</keyword>
<organism evidence="9 10">
    <name type="scientific">Aminobacterium colombiense (strain DSM 12261 / ALA-1)</name>
    <dbReference type="NCBI Taxonomy" id="572547"/>
    <lineage>
        <taxon>Bacteria</taxon>
        <taxon>Thermotogati</taxon>
        <taxon>Synergistota</taxon>
        <taxon>Synergistia</taxon>
        <taxon>Synergistales</taxon>
        <taxon>Aminobacteriaceae</taxon>
        <taxon>Aminobacterium</taxon>
    </lineage>
</organism>